<comment type="similarity">
    <text evidence="1">Belongs to the HEBP family.</text>
</comment>
<dbReference type="AlphaFoldDB" id="A0A8S3KMT2"/>
<evidence type="ECO:0000313" key="4">
    <source>
        <dbReference type="Proteomes" id="UP000681720"/>
    </source>
</evidence>
<name>A0A8S3KMT2_9BILA</name>
<evidence type="ECO:0000313" key="3">
    <source>
        <dbReference type="EMBL" id="CAF5228924.1"/>
    </source>
</evidence>
<dbReference type="EMBL" id="CAJOBH010246382">
    <property type="protein sequence ID" value="CAF5126056.1"/>
    <property type="molecule type" value="Genomic_DNA"/>
</dbReference>
<proteinExistence type="inferred from homology"/>
<evidence type="ECO:0000256" key="1">
    <source>
        <dbReference type="ARBA" id="ARBA00009817"/>
    </source>
</evidence>
<comment type="caution">
    <text evidence="3">The sequence shown here is derived from an EMBL/GenBank/DDBJ whole genome shotgun (WGS) entry which is preliminary data.</text>
</comment>
<organism evidence="3 4">
    <name type="scientific">Rotaria magnacalcarata</name>
    <dbReference type="NCBI Taxonomy" id="392030"/>
    <lineage>
        <taxon>Eukaryota</taxon>
        <taxon>Metazoa</taxon>
        <taxon>Spiralia</taxon>
        <taxon>Gnathifera</taxon>
        <taxon>Rotifera</taxon>
        <taxon>Eurotatoria</taxon>
        <taxon>Bdelloidea</taxon>
        <taxon>Philodinida</taxon>
        <taxon>Philodinidae</taxon>
        <taxon>Rotaria</taxon>
    </lineage>
</organism>
<gene>
    <name evidence="2" type="ORF">BYL167_LOCUS67801</name>
    <name evidence="3" type="ORF">GIL414_LOCUS88412</name>
</gene>
<sequence length="65" mass="7335">GFAKENDWKRESAKILDVCKELSINRTEVISATYDMPMKLFNRHNEVLVAEPSENVPNDAAVNVS</sequence>
<dbReference type="Proteomes" id="UP000681967">
    <property type="component" value="Unassembled WGS sequence"/>
</dbReference>
<evidence type="ECO:0000313" key="2">
    <source>
        <dbReference type="EMBL" id="CAF5126056.1"/>
    </source>
</evidence>
<feature type="non-terminal residue" evidence="3">
    <location>
        <position position="1"/>
    </location>
</feature>
<dbReference type="Pfam" id="PF04832">
    <property type="entry name" value="SOUL"/>
    <property type="match status" value="1"/>
</dbReference>
<dbReference type="Gene3D" id="3.20.80.10">
    <property type="entry name" value="Regulatory factor, effector binding domain"/>
    <property type="match status" value="1"/>
</dbReference>
<dbReference type="SUPFAM" id="SSF55136">
    <property type="entry name" value="Probable bacterial effector-binding domain"/>
    <property type="match status" value="1"/>
</dbReference>
<dbReference type="Proteomes" id="UP000681720">
    <property type="component" value="Unassembled WGS sequence"/>
</dbReference>
<accession>A0A8S3KMT2</accession>
<dbReference type="EMBL" id="CAJOBJ010385694">
    <property type="protein sequence ID" value="CAF5228924.1"/>
    <property type="molecule type" value="Genomic_DNA"/>
</dbReference>
<dbReference type="InterPro" id="IPR011256">
    <property type="entry name" value="Reg_factor_effector_dom_sf"/>
</dbReference>
<dbReference type="InterPro" id="IPR006917">
    <property type="entry name" value="SOUL_heme-bd"/>
</dbReference>
<reference evidence="3" key="1">
    <citation type="submission" date="2021-02" db="EMBL/GenBank/DDBJ databases">
        <authorList>
            <person name="Nowell W R."/>
        </authorList>
    </citation>
    <scope>NUCLEOTIDE SEQUENCE</scope>
</reference>
<protein>
    <submittedName>
        <fullName evidence="3">Uncharacterized protein</fullName>
    </submittedName>
</protein>